<accession>A0A5J4LDP1</accession>
<organism evidence="2 3">
    <name type="scientific">Streptomyces angustmyceticus</name>
    <dbReference type="NCBI Taxonomy" id="285578"/>
    <lineage>
        <taxon>Bacteria</taxon>
        <taxon>Bacillati</taxon>
        <taxon>Actinomycetota</taxon>
        <taxon>Actinomycetes</taxon>
        <taxon>Kitasatosporales</taxon>
        <taxon>Streptomycetaceae</taxon>
        <taxon>Streptomyces</taxon>
    </lineage>
</organism>
<protein>
    <submittedName>
        <fullName evidence="2">Uncharacterized protein</fullName>
    </submittedName>
</protein>
<dbReference type="OrthoDB" id="2989740at2"/>
<sequence>MSSTQTPERLELGKFFEVSAREAEAGQTALEMFSGAVDAEWHRLLGTPEYAAFSSQHAGQVVRHEGNYGRGRISWIPTYEDMFGPLPDTWFTDADGTVDREAMGRYRATGEVWAEWNCSPAPGDPETAPKRKKVTTR</sequence>
<dbReference type="AlphaFoldDB" id="A0A5J4LDP1"/>
<keyword evidence="3" id="KW-1185">Reference proteome</keyword>
<evidence type="ECO:0000313" key="2">
    <source>
        <dbReference type="EMBL" id="GES29650.1"/>
    </source>
</evidence>
<gene>
    <name evidence="2" type="ORF">San01_21370</name>
</gene>
<dbReference type="GeneID" id="96753812"/>
<name>A0A5J4LDP1_9ACTN</name>
<reference evidence="2 3" key="1">
    <citation type="submission" date="2019-10" db="EMBL/GenBank/DDBJ databases">
        <title>Whole genome shotgun sequence of Streptomyces angustmyceticus NBRC 3934.</title>
        <authorList>
            <person name="Hosoyama A."/>
            <person name="Ichikawa N."/>
            <person name="Kimura A."/>
            <person name="Kitahashi Y."/>
            <person name="Komaki H."/>
            <person name="Uohara A."/>
        </authorList>
    </citation>
    <scope>NUCLEOTIDE SEQUENCE [LARGE SCALE GENOMIC DNA]</scope>
    <source>
        <strain evidence="2 3">NBRC 3934</strain>
    </source>
</reference>
<dbReference type="RefSeq" id="WP_086716497.1">
    <property type="nucleotide sequence ID" value="NZ_BLAG01000006.1"/>
</dbReference>
<dbReference type="Proteomes" id="UP000325598">
    <property type="component" value="Unassembled WGS sequence"/>
</dbReference>
<comment type="caution">
    <text evidence="2">The sequence shown here is derived from an EMBL/GenBank/DDBJ whole genome shotgun (WGS) entry which is preliminary data.</text>
</comment>
<evidence type="ECO:0000313" key="3">
    <source>
        <dbReference type="Proteomes" id="UP000325598"/>
    </source>
</evidence>
<evidence type="ECO:0000256" key="1">
    <source>
        <dbReference type="SAM" id="MobiDB-lite"/>
    </source>
</evidence>
<dbReference type="EMBL" id="BLAG01000006">
    <property type="protein sequence ID" value="GES29650.1"/>
    <property type="molecule type" value="Genomic_DNA"/>
</dbReference>
<feature type="region of interest" description="Disordered" evidence="1">
    <location>
        <begin position="117"/>
        <end position="137"/>
    </location>
</feature>
<proteinExistence type="predicted"/>